<dbReference type="Proteomes" id="UP001589788">
    <property type="component" value="Unassembled WGS sequence"/>
</dbReference>
<dbReference type="PROSITE" id="PS50164">
    <property type="entry name" value="GIY_YIG"/>
    <property type="match status" value="1"/>
</dbReference>
<dbReference type="SMART" id="SM00465">
    <property type="entry name" value="GIYc"/>
    <property type="match status" value="1"/>
</dbReference>
<reference evidence="2 3" key="1">
    <citation type="submission" date="2024-09" db="EMBL/GenBank/DDBJ databases">
        <authorList>
            <person name="Sun Q."/>
            <person name="Mori K."/>
        </authorList>
    </citation>
    <scope>NUCLEOTIDE SEQUENCE [LARGE SCALE GENOMIC DNA]</scope>
    <source>
        <strain evidence="2 3">JCM 15389</strain>
    </source>
</reference>
<sequence>MALKEHNKKYEWSEEGTIPKKPGVYVWFSCNKSVKRVLYIGSTVDLRKRITQERNWIKDWQDSKESYFIVPVLYILAKFNAKVVWVPTKCSREAKELEYRLIEWHRALTGTSPYAYGWDTKTGSKIAYARSWAQGLHSRMKGASGDVV</sequence>
<dbReference type="InterPro" id="IPR000305">
    <property type="entry name" value="GIY-YIG_endonuc"/>
</dbReference>
<dbReference type="Gene3D" id="3.40.1440.10">
    <property type="entry name" value="GIY-YIG endonuclease"/>
    <property type="match status" value="1"/>
</dbReference>
<dbReference type="Pfam" id="PF01541">
    <property type="entry name" value="GIY-YIG"/>
    <property type="match status" value="1"/>
</dbReference>
<accession>A0ABV6C6V0</accession>
<dbReference type="SUPFAM" id="SSF82771">
    <property type="entry name" value="GIY-YIG endonuclease"/>
    <property type="match status" value="1"/>
</dbReference>
<organism evidence="2 3">
    <name type="scientific">Aciditerrimonas ferrireducens</name>
    <dbReference type="NCBI Taxonomy" id="667306"/>
    <lineage>
        <taxon>Bacteria</taxon>
        <taxon>Bacillati</taxon>
        <taxon>Actinomycetota</taxon>
        <taxon>Acidimicrobiia</taxon>
        <taxon>Acidimicrobiales</taxon>
        <taxon>Acidimicrobiaceae</taxon>
        <taxon>Aciditerrimonas</taxon>
    </lineage>
</organism>
<keyword evidence="3" id="KW-1185">Reference proteome</keyword>
<proteinExistence type="predicted"/>
<dbReference type="RefSeq" id="WP_377789389.1">
    <property type="nucleotide sequence ID" value="NZ_JBHLYQ010000063.1"/>
</dbReference>
<gene>
    <name evidence="2" type="ORF">ACFFRE_07550</name>
</gene>
<name>A0ABV6C6V0_9ACTN</name>
<evidence type="ECO:0000313" key="3">
    <source>
        <dbReference type="Proteomes" id="UP001589788"/>
    </source>
</evidence>
<protein>
    <submittedName>
        <fullName evidence="2">GIY-YIG nuclease family protein</fullName>
    </submittedName>
</protein>
<evidence type="ECO:0000259" key="1">
    <source>
        <dbReference type="PROSITE" id="PS50164"/>
    </source>
</evidence>
<comment type="caution">
    <text evidence="2">The sequence shown here is derived from an EMBL/GenBank/DDBJ whole genome shotgun (WGS) entry which is preliminary data.</text>
</comment>
<dbReference type="EMBL" id="JBHLYQ010000063">
    <property type="protein sequence ID" value="MFC0082002.1"/>
    <property type="molecule type" value="Genomic_DNA"/>
</dbReference>
<dbReference type="InterPro" id="IPR035901">
    <property type="entry name" value="GIY-YIG_endonuc_sf"/>
</dbReference>
<evidence type="ECO:0000313" key="2">
    <source>
        <dbReference type="EMBL" id="MFC0082002.1"/>
    </source>
</evidence>
<feature type="domain" description="GIY-YIG" evidence="1">
    <location>
        <begin position="20"/>
        <end position="111"/>
    </location>
</feature>